<dbReference type="Gene3D" id="3.10.50.40">
    <property type="match status" value="1"/>
</dbReference>
<evidence type="ECO:0000256" key="5">
    <source>
        <dbReference type="ARBA" id="ARBA00023235"/>
    </source>
</evidence>
<proteinExistence type="predicted"/>
<keyword evidence="4 6" id="KW-0697">Rotamase</keyword>
<dbReference type="AlphaFoldDB" id="G6FQK0"/>
<dbReference type="Proteomes" id="UP000004344">
    <property type="component" value="Unassembled WGS sequence"/>
</dbReference>
<dbReference type="GO" id="GO:0003755">
    <property type="term" value="F:peptidyl-prolyl cis-trans isomerase activity"/>
    <property type="evidence" value="ECO:0007669"/>
    <property type="project" value="UniProtKB-KW"/>
</dbReference>
<sequence>MLRVYPMESSSFLNIDEQPISIGQAVKYLQNSGKLGQFIGDILRQYVIEKELQTREDIAISPALTEQAIIDFRLKNQLTDPKSFQEWLQNNGKDYDSFHSSVALGFKLEKLKAVVTEPKLPEYFIERKIFLDRVVISRIIVDNRELAEELQAQIEEGASFEALAREYSLTEDRIVNGMMGPVSRGTLPDKLRAAIDVARPMEIVGPIELEERYGLFRVEQILPASLEDTQLKQALQNELFEKWLAEKIQKLTVKLQVN</sequence>
<evidence type="ECO:0000259" key="7">
    <source>
        <dbReference type="PROSITE" id="PS50198"/>
    </source>
</evidence>
<evidence type="ECO:0000256" key="4">
    <source>
        <dbReference type="ARBA" id="ARBA00023110"/>
    </source>
</evidence>
<organism evidence="8 9">
    <name type="scientific">Fischerella thermalis JSC-11</name>
    <dbReference type="NCBI Taxonomy" id="741277"/>
    <lineage>
        <taxon>Bacteria</taxon>
        <taxon>Bacillati</taxon>
        <taxon>Cyanobacteriota</taxon>
        <taxon>Cyanophyceae</taxon>
        <taxon>Nostocales</taxon>
        <taxon>Hapalosiphonaceae</taxon>
        <taxon>Fischerella</taxon>
    </lineage>
</organism>
<dbReference type="PANTHER" id="PTHR47245:SF1">
    <property type="entry name" value="FOLDASE PROTEIN PRSA"/>
    <property type="match status" value="1"/>
</dbReference>
<gene>
    <name evidence="8" type="ORF">FJSC11DRAFT_1147</name>
</gene>
<dbReference type="SUPFAM" id="SSF54534">
    <property type="entry name" value="FKBP-like"/>
    <property type="match status" value="1"/>
</dbReference>
<evidence type="ECO:0000256" key="2">
    <source>
        <dbReference type="ARBA" id="ARBA00013194"/>
    </source>
</evidence>
<dbReference type="InterPro" id="IPR027304">
    <property type="entry name" value="Trigger_fact/SurA_dom_sf"/>
</dbReference>
<evidence type="ECO:0000256" key="3">
    <source>
        <dbReference type="ARBA" id="ARBA00022729"/>
    </source>
</evidence>
<dbReference type="InterPro" id="IPR050245">
    <property type="entry name" value="PrsA_foldase"/>
</dbReference>
<name>G6FQK0_9CYAN</name>
<dbReference type="PANTHER" id="PTHR47245">
    <property type="entry name" value="PEPTIDYLPROLYL ISOMERASE"/>
    <property type="match status" value="1"/>
</dbReference>
<dbReference type="PROSITE" id="PS50198">
    <property type="entry name" value="PPIC_PPIASE_2"/>
    <property type="match status" value="1"/>
</dbReference>
<accession>G6FQK0</accession>
<feature type="domain" description="PpiC" evidence="7">
    <location>
        <begin position="131"/>
        <end position="220"/>
    </location>
</feature>
<dbReference type="EMBL" id="AGIZ01000003">
    <property type="protein sequence ID" value="EHC18085.1"/>
    <property type="molecule type" value="Genomic_DNA"/>
</dbReference>
<evidence type="ECO:0000256" key="6">
    <source>
        <dbReference type="PROSITE-ProRule" id="PRU00278"/>
    </source>
</evidence>
<comment type="caution">
    <text evidence="8">The sequence shown here is derived from an EMBL/GenBank/DDBJ whole genome shotgun (WGS) entry which is preliminary data.</text>
</comment>
<dbReference type="SUPFAM" id="SSF109998">
    <property type="entry name" value="Triger factor/SurA peptide-binding domain-like"/>
    <property type="match status" value="1"/>
</dbReference>
<dbReference type="EC" id="5.2.1.8" evidence="2"/>
<evidence type="ECO:0000313" key="8">
    <source>
        <dbReference type="EMBL" id="EHC18085.1"/>
    </source>
</evidence>
<protein>
    <recommendedName>
        <fullName evidence="2">peptidylprolyl isomerase</fullName>
        <ecNumber evidence="2">5.2.1.8</ecNumber>
    </recommendedName>
</protein>
<evidence type="ECO:0000313" key="9">
    <source>
        <dbReference type="Proteomes" id="UP000004344"/>
    </source>
</evidence>
<evidence type="ECO:0000256" key="1">
    <source>
        <dbReference type="ARBA" id="ARBA00000971"/>
    </source>
</evidence>
<comment type="catalytic activity">
    <reaction evidence="1">
        <text>[protein]-peptidylproline (omega=180) = [protein]-peptidylproline (omega=0)</text>
        <dbReference type="Rhea" id="RHEA:16237"/>
        <dbReference type="Rhea" id="RHEA-COMP:10747"/>
        <dbReference type="Rhea" id="RHEA-COMP:10748"/>
        <dbReference type="ChEBI" id="CHEBI:83833"/>
        <dbReference type="ChEBI" id="CHEBI:83834"/>
        <dbReference type="EC" id="5.2.1.8"/>
    </reaction>
</comment>
<reference evidence="8 9" key="1">
    <citation type="submission" date="2011-09" db="EMBL/GenBank/DDBJ databases">
        <title>The draft genome of Fischerella sp. JSC-11.</title>
        <authorList>
            <consortium name="US DOE Joint Genome Institute (JGI-PGF)"/>
            <person name="Lucas S."/>
            <person name="Han J."/>
            <person name="Lapidus A."/>
            <person name="Cheng J.-F."/>
            <person name="Goodwin L."/>
            <person name="Pitluck S."/>
            <person name="Peters L."/>
            <person name="Land M.L."/>
            <person name="Hauser L."/>
            <person name="Sarkisova S."/>
            <person name="Bryant D.A."/>
            <person name="Brown I."/>
            <person name="Woyke T.J."/>
        </authorList>
    </citation>
    <scope>NUCLEOTIDE SEQUENCE [LARGE SCALE GENOMIC DNA]</scope>
    <source>
        <strain evidence="8 9">JSC-11</strain>
    </source>
</reference>
<keyword evidence="3" id="KW-0732">Signal</keyword>
<keyword evidence="5 6" id="KW-0413">Isomerase</keyword>
<dbReference type="PATRIC" id="fig|741277.3.peg.1342"/>
<dbReference type="InterPro" id="IPR046357">
    <property type="entry name" value="PPIase_dom_sf"/>
</dbReference>
<dbReference type="Pfam" id="PF00639">
    <property type="entry name" value="Rotamase"/>
    <property type="match status" value="1"/>
</dbReference>
<dbReference type="InterPro" id="IPR000297">
    <property type="entry name" value="PPIase_PpiC"/>
</dbReference>
<keyword evidence="9" id="KW-1185">Reference proteome</keyword>